<keyword evidence="1" id="KW-0472">Membrane</keyword>
<evidence type="ECO:0000313" key="2">
    <source>
        <dbReference type="EMBL" id="MCL7749145.1"/>
    </source>
</evidence>
<dbReference type="RefSeq" id="WP_250098009.1">
    <property type="nucleotide sequence ID" value="NZ_JAKRYL010000024.1"/>
</dbReference>
<name>A0A9X2CVM3_9BACI</name>
<feature type="transmembrane region" description="Helical" evidence="1">
    <location>
        <begin position="30"/>
        <end position="49"/>
    </location>
</feature>
<comment type="caution">
    <text evidence="2">The sequence shown here is derived from an EMBL/GenBank/DDBJ whole genome shotgun (WGS) entry which is preliminary data.</text>
</comment>
<proteinExistence type="predicted"/>
<keyword evidence="3" id="KW-1185">Reference proteome</keyword>
<protein>
    <submittedName>
        <fullName evidence="2">Uncharacterized protein</fullName>
    </submittedName>
</protein>
<evidence type="ECO:0000313" key="3">
    <source>
        <dbReference type="Proteomes" id="UP001139150"/>
    </source>
</evidence>
<evidence type="ECO:0000256" key="1">
    <source>
        <dbReference type="SAM" id="Phobius"/>
    </source>
</evidence>
<reference evidence="2" key="1">
    <citation type="submission" date="2022-02" db="EMBL/GenBank/DDBJ databases">
        <title>Halalkalibacter sp. nov. isolated from Lonar Lake, India.</title>
        <authorList>
            <person name="Joshi A."/>
            <person name="Thite S."/>
            <person name="Lodha T."/>
        </authorList>
    </citation>
    <scope>NUCLEOTIDE SEQUENCE</scope>
    <source>
        <strain evidence="2">MEB205</strain>
    </source>
</reference>
<sequence length="59" mass="6783">MNQVRIVVGIIIIIISYFFFLLSLMRVFPLWIAAPALFVGLVFTLSPLATQKRFKGFHK</sequence>
<keyword evidence="1" id="KW-0812">Transmembrane</keyword>
<accession>A0A9X2CVM3</accession>
<dbReference type="Proteomes" id="UP001139150">
    <property type="component" value="Unassembled WGS sequence"/>
</dbReference>
<gene>
    <name evidence="2" type="ORF">MF646_18660</name>
</gene>
<dbReference type="EMBL" id="JAKRYL010000024">
    <property type="protein sequence ID" value="MCL7749145.1"/>
    <property type="molecule type" value="Genomic_DNA"/>
</dbReference>
<organism evidence="2 3">
    <name type="scientific">Halalkalibacter alkaliphilus</name>
    <dbReference type="NCBI Taxonomy" id="2917993"/>
    <lineage>
        <taxon>Bacteria</taxon>
        <taxon>Bacillati</taxon>
        <taxon>Bacillota</taxon>
        <taxon>Bacilli</taxon>
        <taxon>Bacillales</taxon>
        <taxon>Bacillaceae</taxon>
        <taxon>Halalkalibacter</taxon>
    </lineage>
</organism>
<feature type="transmembrane region" description="Helical" evidence="1">
    <location>
        <begin position="7"/>
        <end position="24"/>
    </location>
</feature>
<dbReference type="AlphaFoldDB" id="A0A9X2CVM3"/>
<keyword evidence="1" id="KW-1133">Transmembrane helix</keyword>